<dbReference type="Gene3D" id="2.40.50.180">
    <property type="entry name" value="CheA-289, Domain 4"/>
    <property type="match status" value="1"/>
</dbReference>
<reference evidence="2 3" key="1">
    <citation type="submission" date="2016-10" db="EMBL/GenBank/DDBJ databases">
        <authorList>
            <person name="de Groot N.N."/>
        </authorList>
    </citation>
    <scope>NUCLEOTIDE SEQUENCE [LARGE SCALE GENOMIC DNA]</scope>
    <source>
        <strain evidence="2">MBHS1</strain>
    </source>
</reference>
<dbReference type="PROSITE" id="PS50851">
    <property type="entry name" value="CHEW"/>
    <property type="match status" value="1"/>
</dbReference>
<dbReference type="PANTHER" id="PTHR22617">
    <property type="entry name" value="CHEMOTAXIS SENSOR HISTIDINE KINASE-RELATED"/>
    <property type="match status" value="1"/>
</dbReference>
<dbReference type="Gene3D" id="2.30.30.40">
    <property type="entry name" value="SH3 Domains"/>
    <property type="match status" value="1"/>
</dbReference>
<evidence type="ECO:0000313" key="3">
    <source>
        <dbReference type="Proteomes" id="UP000236724"/>
    </source>
</evidence>
<feature type="domain" description="CheW-like" evidence="1">
    <location>
        <begin position="37"/>
        <end position="180"/>
    </location>
</feature>
<organism evidence="2 3">
    <name type="scientific">Candidatus Venteria ishoeyi</name>
    <dbReference type="NCBI Taxonomy" id="1899563"/>
    <lineage>
        <taxon>Bacteria</taxon>
        <taxon>Pseudomonadati</taxon>
        <taxon>Pseudomonadota</taxon>
        <taxon>Gammaproteobacteria</taxon>
        <taxon>Thiotrichales</taxon>
        <taxon>Thiotrichaceae</taxon>
        <taxon>Venteria</taxon>
    </lineage>
</organism>
<sequence>MSIPLAHENPFQWLGELQKLAKQQVSSLPQPEVVQETWRGIAFRLNQYKLLVNLKDINEILHCPKAISRVPGARPWIHGIANIRGQLLPVIDLKACLGGPNTVLKNSTRLLIMNHANIFSGVLVDEVLGIKHFSEDERIDPADMQAKEDWIAGFIREGFRQEREEWGVFDMLMLSKSRQFLDAAA</sequence>
<proteinExistence type="predicted"/>
<dbReference type="OrthoDB" id="5298045at2"/>
<dbReference type="AlphaFoldDB" id="A0A1H6FAW3"/>
<dbReference type="SUPFAM" id="SSF50341">
    <property type="entry name" value="CheW-like"/>
    <property type="match status" value="1"/>
</dbReference>
<dbReference type="RefSeq" id="WP_103919971.1">
    <property type="nucleotide sequence ID" value="NZ_FMSV02000437.1"/>
</dbReference>
<keyword evidence="3" id="KW-1185">Reference proteome</keyword>
<dbReference type="InterPro" id="IPR036061">
    <property type="entry name" value="CheW-like_dom_sf"/>
</dbReference>
<dbReference type="GO" id="GO:0007165">
    <property type="term" value="P:signal transduction"/>
    <property type="evidence" value="ECO:0007669"/>
    <property type="project" value="InterPro"/>
</dbReference>
<dbReference type="Proteomes" id="UP000236724">
    <property type="component" value="Unassembled WGS sequence"/>
</dbReference>
<dbReference type="EMBL" id="FMSV02000437">
    <property type="protein sequence ID" value="SEH06145.1"/>
    <property type="molecule type" value="Genomic_DNA"/>
</dbReference>
<evidence type="ECO:0000313" key="2">
    <source>
        <dbReference type="EMBL" id="SEH06145.1"/>
    </source>
</evidence>
<accession>A0A1H6FAW3</accession>
<protein>
    <submittedName>
        <fullName evidence="2">Chemotaxis protein CheW</fullName>
    </submittedName>
</protein>
<dbReference type="GO" id="GO:0006935">
    <property type="term" value="P:chemotaxis"/>
    <property type="evidence" value="ECO:0007669"/>
    <property type="project" value="InterPro"/>
</dbReference>
<evidence type="ECO:0000259" key="1">
    <source>
        <dbReference type="PROSITE" id="PS50851"/>
    </source>
</evidence>
<dbReference type="GO" id="GO:0005829">
    <property type="term" value="C:cytosol"/>
    <property type="evidence" value="ECO:0007669"/>
    <property type="project" value="TreeGrafter"/>
</dbReference>
<name>A0A1H6FAW3_9GAMM</name>
<dbReference type="InterPro" id="IPR002545">
    <property type="entry name" value="CheW-lke_dom"/>
</dbReference>
<dbReference type="SMART" id="SM00260">
    <property type="entry name" value="CheW"/>
    <property type="match status" value="1"/>
</dbReference>
<dbReference type="InterPro" id="IPR039315">
    <property type="entry name" value="CheW"/>
</dbReference>
<dbReference type="PANTHER" id="PTHR22617:SF43">
    <property type="entry name" value="PROTEIN PILI"/>
    <property type="match status" value="1"/>
</dbReference>
<dbReference type="Pfam" id="PF01584">
    <property type="entry name" value="CheW"/>
    <property type="match status" value="1"/>
</dbReference>
<gene>
    <name evidence="2" type="primary">cheW_3</name>
    <name evidence="2" type="ORF">MBHS_02000</name>
</gene>